<proteinExistence type="predicted"/>
<dbReference type="InterPro" id="IPR025510">
    <property type="entry name" value="DUF4397"/>
</dbReference>
<comment type="caution">
    <text evidence="2">The sequence shown here is derived from an EMBL/GenBank/DDBJ whole genome shotgun (WGS) entry which is preliminary data.</text>
</comment>
<dbReference type="PROSITE" id="PS51257">
    <property type="entry name" value="PROKAR_LIPOPROTEIN"/>
    <property type="match status" value="1"/>
</dbReference>
<reference evidence="2 3" key="1">
    <citation type="submission" date="2019-07" db="EMBL/GenBank/DDBJ databases">
        <title>Whole genome shotgun sequence of Adhaeribacter aerolatus NBRC 106133.</title>
        <authorList>
            <person name="Hosoyama A."/>
            <person name="Uohara A."/>
            <person name="Ohji S."/>
            <person name="Ichikawa N."/>
        </authorList>
    </citation>
    <scope>NUCLEOTIDE SEQUENCE [LARGE SCALE GENOMIC DNA]</scope>
    <source>
        <strain evidence="2 3">NBRC 106133</strain>
    </source>
</reference>
<evidence type="ECO:0000313" key="2">
    <source>
        <dbReference type="EMBL" id="GEO06573.1"/>
    </source>
</evidence>
<dbReference type="Proteomes" id="UP000321532">
    <property type="component" value="Unassembled WGS sequence"/>
</dbReference>
<organism evidence="2 3">
    <name type="scientific">Adhaeribacter aerolatus</name>
    <dbReference type="NCBI Taxonomy" id="670289"/>
    <lineage>
        <taxon>Bacteria</taxon>
        <taxon>Pseudomonadati</taxon>
        <taxon>Bacteroidota</taxon>
        <taxon>Cytophagia</taxon>
        <taxon>Cytophagales</taxon>
        <taxon>Hymenobacteraceae</taxon>
        <taxon>Adhaeribacter</taxon>
    </lineage>
</organism>
<dbReference type="EMBL" id="BJYS01000041">
    <property type="protein sequence ID" value="GEO06573.1"/>
    <property type="molecule type" value="Genomic_DNA"/>
</dbReference>
<keyword evidence="3" id="KW-1185">Reference proteome</keyword>
<name>A0A512B3N4_9BACT</name>
<dbReference type="AlphaFoldDB" id="A0A512B3N4"/>
<gene>
    <name evidence="2" type="ORF">AAE02nite_42370</name>
</gene>
<feature type="domain" description="DUF4397" evidence="1">
    <location>
        <begin position="42"/>
        <end position="157"/>
    </location>
</feature>
<dbReference type="Pfam" id="PF14344">
    <property type="entry name" value="DUF4397"/>
    <property type="match status" value="1"/>
</dbReference>
<dbReference type="OrthoDB" id="9792011at2"/>
<dbReference type="RefSeq" id="WP_146902913.1">
    <property type="nucleotide sequence ID" value="NZ_BJYS01000041.1"/>
</dbReference>
<evidence type="ECO:0000313" key="3">
    <source>
        <dbReference type="Proteomes" id="UP000321532"/>
    </source>
</evidence>
<accession>A0A512B3N4</accession>
<protein>
    <recommendedName>
        <fullName evidence="1">DUF4397 domain-containing protein</fullName>
    </recommendedName>
</protein>
<sequence>MKSFFSNQFINKTSLILLSLFSFSLTSCLDKEGEAPEPTPVAYVTLYHGAPDAPEFDILVDNQRLNSQPFKYNNYSDYLRFSTGSRKFKFTPVNAANSYVDTTLTFKENKLYSVFAVNRLQDMEVLVVSDTVMTPAAGKAGMRIIHLSPDAPAVDVATTGTTGTSITTNLNFKEHTLFKDVATGNQTIQIKRTGTNEVLLTLSDVALTAGKSYSLLLRGFQTPPTGNTNILSGQVVTNY</sequence>
<evidence type="ECO:0000259" key="1">
    <source>
        <dbReference type="Pfam" id="PF14344"/>
    </source>
</evidence>